<feature type="transmembrane region" description="Helical" evidence="1">
    <location>
        <begin position="31"/>
        <end position="52"/>
    </location>
</feature>
<feature type="transmembrane region" description="Helical" evidence="1">
    <location>
        <begin position="191"/>
        <end position="208"/>
    </location>
</feature>
<dbReference type="InterPro" id="IPR056071">
    <property type="entry name" value="DUF7654"/>
</dbReference>
<feature type="transmembrane region" description="Helical" evidence="1">
    <location>
        <begin position="337"/>
        <end position="358"/>
    </location>
</feature>
<feature type="domain" description="DUF7654" evidence="2">
    <location>
        <begin position="524"/>
        <end position="652"/>
    </location>
</feature>
<feature type="transmembrane region" description="Helical" evidence="1">
    <location>
        <begin position="403"/>
        <end position="422"/>
    </location>
</feature>
<dbReference type="Pfam" id="PF24677">
    <property type="entry name" value="DUF7657"/>
    <property type="match status" value="1"/>
</dbReference>
<feature type="domain" description="DUF7657" evidence="3">
    <location>
        <begin position="32"/>
        <end position="420"/>
    </location>
</feature>
<organism evidence="4 5">
    <name type="scientific">Arthrobacter jinronghuae</name>
    <dbReference type="NCBI Taxonomy" id="2964609"/>
    <lineage>
        <taxon>Bacteria</taxon>
        <taxon>Bacillati</taxon>
        <taxon>Actinomycetota</taxon>
        <taxon>Actinomycetes</taxon>
        <taxon>Micrococcales</taxon>
        <taxon>Micrococcaceae</taxon>
        <taxon>Arthrobacter</taxon>
    </lineage>
</organism>
<dbReference type="EMBL" id="JANFLP010000006">
    <property type="protein sequence ID" value="MCQ1949499.1"/>
    <property type="molecule type" value="Genomic_DNA"/>
</dbReference>
<dbReference type="InterPro" id="IPR056074">
    <property type="entry name" value="DUF7657"/>
</dbReference>
<evidence type="ECO:0000259" key="3">
    <source>
        <dbReference type="Pfam" id="PF24677"/>
    </source>
</evidence>
<comment type="caution">
    <text evidence="4">The sequence shown here is derived from an EMBL/GenBank/DDBJ whole genome shotgun (WGS) entry which is preliminary data.</text>
</comment>
<feature type="transmembrane region" description="Helical" evidence="1">
    <location>
        <begin position="215"/>
        <end position="232"/>
    </location>
</feature>
<gene>
    <name evidence="4" type="ORF">NNX28_06085</name>
</gene>
<keyword evidence="1" id="KW-0812">Transmembrane</keyword>
<keyword evidence="1" id="KW-1133">Transmembrane helix</keyword>
<keyword evidence="5" id="KW-1185">Reference proteome</keyword>
<dbReference type="Pfam" id="PF24672">
    <property type="entry name" value="DUF7654"/>
    <property type="match status" value="1"/>
</dbReference>
<evidence type="ECO:0000256" key="1">
    <source>
        <dbReference type="SAM" id="Phobius"/>
    </source>
</evidence>
<feature type="transmembrane region" description="Helical" evidence="1">
    <location>
        <begin position="267"/>
        <end position="284"/>
    </location>
</feature>
<evidence type="ECO:0000259" key="2">
    <source>
        <dbReference type="Pfam" id="PF24672"/>
    </source>
</evidence>
<name>A0ABT1NRV6_9MICC</name>
<feature type="transmembrane region" description="Helical" evidence="1">
    <location>
        <begin position="458"/>
        <end position="476"/>
    </location>
</feature>
<reference evidence="4 5" key="1">
    <citation type="submission" date="2022-07" db="EMBL/GenBank/DDBJ databases">
        <title>Novel species in genus Arthrobacter.</title>
        <authorList>
            <person name="Liu Y."/>
        </authorList>
    </citation>
    <scope>NUCLEOTIDE SEQUENCE [LARGE SCALE GENOMIC DNA]</scope>
    <source>
        <strain evidence="5">zg-Y859</strain>
    </source>
</reference>
<dbReference type="RefSeq" id="WP_255865147.1">
    <property type="nucleotide sequence ID" value="NZ_CP104263.1"/>
</dbReference>
<sequence length="655" mass="69985">MLKTTRAADRAGAVLQPVLQWLRTGDNALRVAVVAAYAVMVLLGATTSSIGMGHLRQDPENPLGTQLGLSSGIRSDEYNAYSPIALSVMATGGAPTLSAMGARADLVHRFTSGGFFESFVFFDSGLLKLAGFLPDANVFAAHWWLPVLLLLLMMPKWFEQVGGTRRMGWLAAGLIALSPCVAWWSMMPVALIAYTLTGSSLMITAYHRFNRGQRLVAALAGLAGGILIAGMPSFYTPWSLVLGLPVLVASTLWILTRAGSLWTRIRPVLLTGVTAVIFGIGILVENSEGLNALFSTVYPGSRRSSAEAQPFALLFGAPALSPLQNGSVPVQANASELSTSFAVAFIWIAVLLAGSRLVPSVRRGIAAWTVLAFGLVWLGWCLVDLGSLGEKIPLLNLVPSVRSAQVVGVLGVIAVCLLLSMVDGRRWKTAVVAALISGAVTAYAASQMQAQYLPDMRFLVIPVAGAAVAVVVLCVTRYPHRSWPVALAVVLAALPVYRANPLVFGLGDLRESETAKVLYEAGTEARDNGTFWASNLGSFDTVSLANGVPTLSGLQRSGPDMEMWQRLDPDNEFEEAWNRGGGYVPFNWAPGAETNITTNGFDVTFVQVDPCVLADAMPELGHIASTTELQVDCLQAERTLQWSGSPVYTYRVLQD</sequence>
<keyword evidence="1" id="KW-0472">Membrane</keyword>
<proteinExistence type="predicted"/>
<protein>
    <submittedName>
        <fullName evidence="4">Uncharacterized protein</fullName>
    </submittedName>
</protein>
<feature type="transmembrane region" description="Helical" evidence="1">
    <location>
        <begin position="136"/>
        <end position="155"/>
    </location>
</feature>
<feature type="transmembrane region" description="Helical" evidence="1">
    <location>
        <begin position="429"/>
        <end position="446"/>
    </location>
</feature>
<feature type="transmembrane region" description="Helical" evidence="1">
    <location>
        <begin position="238"/>
        <end position="255"/>
    </location>
</feature>
<dbReference type="Proteomes" id="UP001206924">
    <property type="component" value="Unassembled WGS sequence"/>
</dbReference>
<feature type="transmembrane region" description="Helical" evidence="1">
    <location>
        <begin position="365"/>
        <end position="383"/>
    </location>
</feature>
<evidence type="ECO:0000313" key="5">
    <source>
        <dbReference type="Proteomes" id="UP001206924"/>
    </source>
</evidence>
<evidence type="ECO:0000313" key="4">
    <source>
        <dbReference type="EMBL" id="MCQ1949499.1"/>
    </source>
</evidence>
<feature type="transmembrane region" description="Helical" evidence="1">
    <location>
        <begin position="483"/>
        <end position="500"/>
    </location>
</feature>
<accession>A0ABT1NRV6</accession>